<name>A0ABQ0GWH6_9HYPH</name>
<evidence type="ECO:0000313" key="3">
    <source>
        <dbReference type="Proteomes" id="UP001628091"/>
    </source>
</evidence>
<gene>
    <name evidence="2" type="ORF">PPNSA23_09640</name>
</gene>
<feature type="transmembrane region" description="Helical" evidence="1">
    <location>
        <begin position="15"/>
        <end position="37"/>
    </location>
</feature>
<keyword evidence="1" id="KW-0472">Membrane</keyword>
<organism evidence="2 3">
    <name type="scientific">Phyllobacterium phragmitis</name>
    <dbReference type="NCBI Taxonomy" id="2670329"/>
    <lineage>
        <taxon>Bacteria</taxon>
        <taxon>Pseudomonadati</taxon>
        <taxon>Pseudomonadota</taxon>
        <taxon>Alphaproteobacteria</taxon>
        <taxon>Hyphomicrobiales</taxon>
        <taxon>Phyllobacteriaceae</taxon>
        <taxon>Phyllobacterium</taxon>
    </lineage>
</organism>
<feature type="transmembrane region" description="Helical" evidence="1">
    <location>
        <begin position="76"/>
        <end position="97"/>
    </location>
</feature>
<evidence type="ECO:0000313" key="2">
    <source>
        <dbReference type="EMBL" id="GAB1581021.1"/>
    </source>
</evidence>
<evidence type="ECO:0008006" key="4">
    <source>
        <dbReference type="Google" id="ProtNLM"/>
    </source>
</evidence>
<protein>
    <recommendedName>
        <fullName evidence="4">DUF2306 domain-containing protein</fullName>
    </recommendedName>
</protein>
<accession>A0ABQ0GWH6</accession>
<reference evidence="2 3" key="1">
    <citation type="submission" date="2024-10" db="EMBL/GenBank/DDBJ databases">
        <title>Isolation, draft genome sequencing and identification of Phyllobacterium sp. NSA23, isolated from leaf soil.</title>
        <authorList>
            <person name="Akita H."/>
        </authorList>
    </citation>
    <scope>NUCLEOTIDE SEQUENCE [LARGE SCALE GENOMIC DNA]</scope>
    <source>
        <strain evidence="2 3">NSA23</strain>
    </source>
</reference>
<dbReference type="RefSeq" id="WP_407863926.1">
    <property type="nucleotide sequence ID" value="NZ_BAAFZP010000001.1"/>
</dbReference>
<sequence>MDAAVNTDAWLPVELINIGLAGALFFFCLGFSFWRALNDRRHPVYWRTAAALIWVGVVTIAFAGSRPDVWTILLNAGWIMLISGMVATLLRAGVMFYQHLHSGGARRPGAPSRKI</sequence>
<dbReference type="EMBL" id="BAAFZP010000001">
    <property type="protein sequence ID" value="GAB1581021.1"/>
    <property type="molecule type" value="Genomic_DNA"/>
</dbReference>
<proteinExistence type="predicted"/>
<comment type="caution">
    <text evidence="2">The sequence shown here is derived from an EMBL/GenBank/DDBJ whole genome shotgun (WGS) entry which is preliminary data.</text>
</comment>
<keyword evidence="1" id="KW-1133">Transmembrane helix</keyword>
<keyword evidence="1" id="KW-0812">Transmembrane</keyword>
<keyword evidence="3" id="KW-1185">Reference proteome</keyword>
<feature type="transmembrane region" description="Helical" evidence="1">
    <location>
        <begin position="44"/>
        <end position="64"/>
    </location>
</feature>
<dbReference type="Proteomes" id="UP001628091">
    <property type="component" value="Unassembled WGS sequence"/>
</dbReference>
<evidence type="ECO:0000256" key="1">
    <source>
        <dbReference type="SAM" id="Phobius"/>
    </source>
</evidence>